<feature type="domain" description="Core-binding (CB)" evidence="7">
    <location>
        <begin position="17"/>
        <end position="98"/>
    </location>
</feature>
<name>A0A2I2MBH6_9FLAO</name>
<evidence type="ECO:0000256" key="4">
    <source>
        <dbReference type="ARBA" id="ARBA00023172"/>
    </source>
</evidence>
<dbReference type="EMBL" id="OENE01000052">
    <property type="protein sequence ID" value="SOU89901.1"/>
    <property type="molecule type" value="Genomic_DNA"/>
</dbReference>
<feature type="domain" description="Tyr recombinase" evidence="6">
    <location>
        <begin position="119"/>
        <end position="306"/>
    </location>
</feature>
<dbReference type="PROSITE" id="PS51898">
    <property type="entry name" value="TYR_RECOMBINASE"/>
    <property type="match status" value="1"/>
</dbReference>
<protein>
    <recommendedName>
        <fullName evidence="10">Integrase</fullName>
    </recommendedName>
</protein>
<dbReference type="InterPro" id="IPR050090">
    <property type="entry name" value="Tyrosine_recombinase_XerCD"/>
</dbReference>
<dbReference type="RefSeq" id="WP_172505959.1">
    <property type="nucleotide sequence ID" value="NZ_OENE01000052.1"/>
</dbReference>
<proteinExistence type="inferred from homology"/>
<dbReference type="SUPFAM" id="SSF56349">
    <property type="entry name" value="DNA breaking-rejoining enzymes"/>
    <property type="match status" value="1"/>
</dbReference>
<dbReference type="InterPro" id="IPR011010">
    <property type="entry name" value="DNA_brk_join_enz"/>
</dbReference>
<dbReference type="Gene3D" id="1.10.443.10">
    <property type="entry name" value="Intergrase catalytic core"/>
    <property type="match status" value="1"/>
</dbReference>
<dbReference type="PANTHER" id="PTHR30349">
    <property type="entry name" value="PHAGE INTEGRASE-RELATED"/>
    <property type="match status" value="1"/>
</dbReference>
<dbReference type="GO" id="GO:0015074">
    <property type="term" value="P:DNA integration"/>
    <property type="evidence" value="ECO:0007669"/>
    <property type="project" value="UniProtKB-KW"/>
</dbReference>
<organism evidence="8 9">
    <name type="scientific">Tenacibaculum finnmarkense genomovar ulcerans</name>
    <dbReference type="NCBI Taxonomy" id="2781388"/>
    <lineage>
        <taxon>Bacteria</taxon>
        <taxon>Pseudomonadati</taxon>
        <taxon>Bacteroidota</taxon>
        <taxon>Flavobacteriia</taxon>
        <taxon>Flavobacteriales</taxon>
        <taxon>Flavobacteriaceae</taxon>
        <taxon>Tenacibaculum</taxon>
        <taxon>Tenacibaculum finnmarkense</taxon>
    </lineage>
</organism>
<gene>
    <name evidence="8" type="ORF">TNO010_60010</name>
</gene>
<dbReference type="InterPro" id="IPR010998">
    <property type="entry name" value="Integrase_recombinase_N"/>
</dbReference>
<evidence type="ECO:0000256" key="5">
    <source>
        <dbReference type="PROSITE-ProRule" id="PRU01248"/>
    </source>
</evidence>
<evidence type="ECO:0008006" key="10">
    <source>
        <dbReference type="Google" id="ProtNLM"/>
    </source>
</evidence>
<dbReference type="Proteomes" id="UP000490060">
    <property type="component" value="Unassembled WGS sequence"/>
</dbReference>
<reference evidence="8 9" key="1">
    <citation type="submission" date="2017-11" db="EMBL/GenBank/DDBJ databases">
        <authorList>
            <person name="Duchaud E."/>
        </authorList>
    </citation>
    <scope>NUCLEOTIDE SEQUENCE [LARGE SCALE GENOMIC DNA]</scope>
    <source>
        <strain evidence="8 9">TNO010</strain>
    </source>
</reference>
<evidence type="ECO:0000313" key="8">
    <source>
        <dbReference type="EMBL" id="SOU89901.1"/>
    </source>
</evidence>
<sequence length="313" mass="35901">MYLAIEEPQDIRKITSEKVCKLVDGFIENQDIKQSSKKLYRRTLKQYFKWVTAKNYLLSEIARPQIIEYKENLLSAGMSNLTVGSYITSVRRFYEWTEANKYYPNVAKGIKTPKRKAQFKKQALLPVQATALLNYYKDKNLRNYAIINLLLRTGLRTIEVIRANIEDIIFKGSQRVLLVHGKGRDEKDNFVILTDKTYKPIETYLNTRGNVKKSAPLFTSTSNNSKGNRLTTRTISYIAKEGLKEIGLDSKNFTAHSLRHTTAINILKAGGSIEMAQFTLRHTNPATTQIYTATLNEERRLENSGEALIDNLY</sequence>
<evidence type="ECO:0000259" key="7">
    <source>
        <dbReference type="PROSITE" id="PS51900"/>
    </source>
</evidence>
<dbReference type="AlphaFoldDB" id="A0A2I2MBH6"/>
<evidence type="ECO:0000256" key="2">
    <source>
        <dbReference type="ARBA" id="ARBA00022908"/>
    </source>
</evidence>
<dbReference type="PANTHER" id="PTHR30349:SF41">
    <property type="entry name" value="INTEGRASE_RECOMBINASE PROTEIN MJ0367-RELATED"/>
    <property type="match status" value="1"/>
</dbReference>
<evidence type="ECO:0000313" key="9">
    <source>
        <dbReference type="Proteomes" id="UP000490060"/>
    </source>
</evidence>
<dbReference type="InterPro" id="IPR044068">
    <property type="entry name" value="CB"/>
</dbReference>
<keyword evidence="4" id="KW-0233">DNA recombination</keyword>
<dbReference type="InterPro" id="IPR013762">
    <property type="entry name" value="Integrase-like_cat_sf"/>
</dbReference>
<dbReference type="GO" id="GO:0006310">
    <property type="term" value="P:DNA recombination"/>
    <property type="evidence" value="ECO:0007669"/>
    <property type="project" value="UniProtKB-KW"/>
</dbReference>
<evidence type="ECO:0000259" key="6">
    <source>
        <dbReference type="PROSITE" id="PS51898"/>
    </source>
</evidence>
<comment type="similarity">
    <text evidence="1">Belongs to the 'phage' integrase family.</text>
</comment>
<dbReference type="InterPro" id="IPR002104">
    <property type="entry name" value="Integrase_catalytic"/>
</dbReference>
<keyword evidence="3 5" id="KW-0238">DNA-binding</keyword>
<dbReference type="Gene3D" id="1.10.150.130">
    <property type="match status" value="1"/>
</dbReference>
<dbReference type="GO" id="GO:0003677">
    <property type="term" value="F:DNA binding"/>
    <property type="evidence" value="ECO:0007669"/>
    <property type="project" value="UniProtKB-UniRule"/>
</dbReference>
<dbReference type="Pfam" id="PF00589">
    <property type="entry name" value="Phage_integrase"/>
    <property type="match status" value="1"/>
</dbReference>
<keyword evidence="2" id="KW-0229">DNA integration</keyword>
<evidence type="ECO:0000256" key="1">
    <source>
        <dbReference type="ARBA" id="ARBA00008857"/>
    </source>
</evidence>
<accession>A0A2I2MBH6</accession>
<dbReference type="PROSITE" id="PS51900">
    <property type="entry name" value="CB"/>
    <property type="match status" value="1"/>
</dbReference>
<evidence type="ECO:0000256" key="3">
    <source>
        <dbReference type="ARBA" id="ARBA00023125"/>
    </source>
</evidence>